<dbReference type="GO" id="GO:0016020">
    <property type="term" value="C:membrane"/>
    <property type="evidence" value="ECO:0007669"/>
    <property type="project" value="UniProtKB-SubCell"/>
</dbReference>
<dbReference type="OrthoDB" id="306876at2759"/>
<dbReference type="InterPro" id="IPR000620">
    <property type="entry name" value="EamA_dom"/>
</dbReference>
<protein>
    <recommendedName>
        <fullName evidence="6">EamA domain-containing protein</fullName>
    </recommendedName>
</protein>
<dbReference type="InterPro" id="IPR037185">
    <property type="entry name" value="EmrE-like"/>
</dbReference>
<accession>A0A9P4NDH4</accession>
<evidence type="ECO:0000256" key="1">
    <source>
        <dbReference type="ARBA" id="ARBA00004141"/>
    </source>
</evidence>
<feature type="transmembrane region" description="Helical" evidence="5">
    <location>
        <begin position="185"/>
        <end position="208"/>
    </location>
</feature>
<feature type="transmembrane region" description="Helical" evidence="5">
    <location>
        <begin position="84"/>
        <end position="106"/>
    </location>
</feature>
<organism evidence="7 8">
    <name type="scientific">Tothia fuscella</name>
    <dbReference type="NCBI Taxonomy" id="1048955"/>
    <lineage>
        <taxon>Eukaryota</taxon>
        <taxon>Fungi</taxon>
        <taxon>Dikarya</taxon>
        <taxon>Ascomycota</taxon>
        <taxon>Pezizomycotina</taxon>
        <taxon>Dothideomycetes</taxon>
        <taxon>Pleosporomycetidae</taxon>
        <taxon>Venturiales</taxon>
        <taxon>Cylindrosympodiaceae</taxon>
        <taxon>Tothia</taxon>
    </lineage>
</organism>
<feature type="transmembrane region" description="Helical" evidence="5">
    <location>
        <begin position="220"/>
        <end position="244"/>
    </location>
</feature>
<keyword evidence="4 5" id="KW-0472">Membrane</keyword>
<proteinExistence type="predicted"/>
<evidence type="ECO:0000256" key="2">
    <source>
        <dbReference type="ARBA" id="ARBA00022692"/>
    </source>
</evidence>
<feature type="transmembrane region" description="Helical" evidence="5">
    <location>
        <begin position="54"/>
        <end position="72"/>
    </location>
</feature>
<sequence>MASGEQTEERAWKRILDNNKGAFLILFAELVGASMDAIARFLQLGGRSFHPFQVIFARMSITFILSSLYMWYTKVPDFPFGKPVVRGLLLTRALFGFFGLWCLYYSVHYLPLAEATVFRFLVPIVTAWACSLLLRTSFTWKELTAGIVALLGVVIIAQPAAIFGHTPDTPHTGTPIDAVTPRQRILAIAISVLGVLGASGAYTMIRVIGSRAHALISVNYFALVSTIGSTLILLLTPSLSFILPHGFREWALLILLGILGFILQFLLTAGLQLDKSSKATSMLYTQIIFALAFDWGIWGVLPGMWSCIGGAIVIGSTLWSALQKQEKPVKGTVKKADEETALLGAQAGDTVEGVQRRDLRISGVGTI</sequence>
<dbReference type="AlphaFoldDB" id="A0A9P4NDH4"/>
<feature type="transmembrane region" description="Helical" evidence="5">
    <location>
        <begin position="146"/>
        <end position="165"/>
    </location>
</feature>
<name>A0A9P4NDH4_9PEZI</name>
<evidence type="ECO:0000313" key="7">
    <source>
        <dbReference type="EMBL" id="KAF2415414.1"/>
    </source>
</evidence>
<evidence type="ECO:0000256" key="5">
    <source>
        <dbReference type="SAM" id="Phobius"/>
    </source>
</evidence>
<feature type="transmembrane region" description="Helical" evidence="5">
    <location>
        <begin position="303"/>
        <end position="322"/>
    </location>
</feature>
<feature type="domain" description="EamA" evidence="6">
    <location>
        <begin position="21"/>
        <end position="156"/>
    </location>
</feature>
<dbReference type="Proteomes" id="UP000800235">
    <property type="component" value="Unassembled WGS sequence"/>
</dbReference>
<comment type="subcellular location">
    <subcellularLocation>
        <location evidence="1">Membrane</location>
        <topology evidence="1">Multi-pass membrane protein</topology>
    </subcellularLocation>
</comment>
<feature type="transmembrane region" description="Helical" evidence="5">
    <location>
        <begin position="21"/>
        <end position="42"/>
    </location>
</feature>
<dbReference type="SUPFAM" id="SSF103481">
    <property type="entry name" value="Multidrug resistance efflux transporter EmrE"/>
    <property type="match status" value="2"/>
</dbReference>
<dbReference type="PANTHER" id="PTHR22911">
    <property type="entry name" value="ACYL-MALONYL CONDENSING ENZYME-RELATED"/>
    <property type="match status" value="1"/>
</dbReference>
<comment type="caution">
    <text evidence="7">The sequence shown here is derived from an EMBL/GenBank/DDBJ whole genome shotgun (WGS) entry which is preliminary data.</text>
</comment>
<evidence type="ECO:0000256" key="3">
    <source>
        <dbReference type="ARBA" id="ARBA00022989"/>
    </source>
</evidence>
<reference evidence="7" key="1">
    <citation type="journal article" date="2020" name="Stud. Mycol.">
        <title>101 Dothideomycetes genomes: a test case for predicting lifestyles and emergence of pathogens.</title>
        <authorList>
            <person name="Haridas S."/>
            <person name="Albert R."/>
            <person name="Binder M."/>
            <person name="Bloem J."/>
            <person name="Labutti K."/>
            <person name="Salamov A."/>
            <person name="Andreopoulos B."/>
            <person name="Baker S."/>
            <person name="Barry K."/>
            <person name="Bills G."/>
            <person name="Bluhm B."/>
            <person name="Cannon C."/>
            <person name="Castanera R."/>
            <person name="Culley D."/>
            <person name="Daum C."/>
            <person name="Ezra D."/>
            <person name="Gonzalez J."/>
            <person name="Henrissat B."/>
            <person name="Kuo A."/>
            <person name="Liang C."/>
            <person name="Lipzen A."/>
            <person name="Lutzoni F."/>
            <person name="Magnuson J."/>
            <person name="Mondo S."/>
            <person name="Nolan M."/>
            <person name="Ohm R."/>
            <person name="Pangilinan J."/>
            <person name="Park H.-J."/>
            <person name="Ramirez L."/>
            <person name="Alfaro M."/>
            <person name="Sun H."/>
            <person name="Tritt A."/>
            <person name="Yoshinaga Y."/>
            <person name="Zwiers L.-H."/>
            <person name="Turgeon B."/>
            <person name="Goodwin S."/>
            <person name="Spatafora J."/>
            <person name="Crous P."/>
            <person name="Grigoriev I."/>
        </authorList>
    </citation>
    <scope>NUCLEOTIDE SEQUENCE</scope>
    <source>
        <strain evidence="7">CBS 130266</strain>
    </source>
</reference>
<dbReference type="PANTHER" id="PTHR22911:SF6">
    <property type="entry name" value="SOLUTE CARRIER FAMILY 35 MEMBER G1"/>
    <property type="match status" value="1"/>
</dbReference>
<keyword evidence="2 5" id="KW-0812">Transmembrane</keyword>
<evidence type="ECO:0000259" key="6">
    <source>
        <dbReference type="Pfam" id="PF00892"/>
    </source>
</evidence>
<evidence type="ECO:0000256" key="4">
    <source>
        <dbReference type="ARBA" id="ARBA00023136"/>
    </source>
</evidence>
<evidence type="ECO:0000313" key="8">
    <source>
        <dbReference type="Proteomes" id="UP000800235"/>
    </source>
</evidence>
<gene>
    <name evidence="7" type="ORF">EJ08DRAFT_601093</name>
</gene>
<keyword evidence="8" id="KW-1185">Reference proteome</keyword>
<dbReference type="Pfam" id="PF00892">
    <property type="entry name" value="EamA"/>
    <property type="match status" value="1"/>
</dbReference>
<feature type="transmembrane region" description="Helical" evidence="5">
    <location>
        <begin position="250"/>
        <end position="269"/>
    </location>
</feature>
<dbReference type="EMBL" id="MU007211">
    <property type="protein sequence ID" value="KAF2415414.1"/>
    <property type="molecule type" value="Genomic_DNA"/>
</dbReference>
<feature type="transmembrane region" description="Helical" evidence="5">
    <location>
        <begin position="112"/>
        <end position="134"/>
    </location>
</feature>
<keyword evidence="3 5" id="KW-1133">Transmembrane helix</keyword>